<dbReference type="STRING" id="1754192.A0A1Y1WRN8"/>
<dbReference type="InterPro" id="IPR027417">
    <property type="entry name" value="P-loop_NTPase"/>
</dbReference>
<dbReference type="GO" id="GO:0016887">
    <property type="term" value="F:ATP hydrolysis activity"/>
    <property type="evidence" value="ECO:0007669"/>
    <property type="project" value="InterPro"/>
</dbReference>
<dbReference type="InterPro" id="IPR003439">
    <property type="entry name" value="ABC_transporter-like_ATP-bd"/>
</dbReference>
<comment type="caution">
    <text evidence="5">The sequence shown here is derived from an EMBL/GenBank/DDBJ whole genome shotgun (WGS) entry which is preliminary data.</text>
</comment>
<gene>
    <name evidence="5" type="ORF">BCR32DRAFT_304347</name>
</gene>
<keyword evidence="2" id="KW-0067">ATP-binding</keyword>
<keyword evidence="5" id="KW-0378">Hydrolase</keyword>
<keyword evidence="3" id="KW-0472">Membrane</keyword>
<dbReference type="GO" id="GO:0140359">
    <property type="term" value="F:ABC-type transporter activity"/>
    <property type="evidence" value="ECO:0007669"/>
    <property type="project" value="InterPro"/>
</dbReference>
<dbReference type="GO" id="GO:0016020">
    <property type="term" value="C:membrane"/>
    <property type="evidence" value="ECO:0007669"/>
    <property type="project" value="InterPro"/>
</dbReference>
<dbReference type="PROSITE" id="PS50893">
    <property type="entry name" value="ABC_TRANSPORTER_2"/>
    <property type="match status" value="1"/>
</dbReference>
<dbReference type="Gene3D" id="3.40.50.300">
    <property type="entry name" value="P-loop containing nucleotide triphosphate hydrolases"/>
    <property type="match status" value="2"/>
</dbReference>
<protein>
    <submittedName>
        <fullName evidence="5">p-loop containing nucleoside triphosphate hydrolase protein</fullName>
    </submittedName>
</protein>
<proteinExistence type="predicted"/>
<dbReference type="Pfam" id="PF00005">
    <property type="entry name" value="ABC_tran"/>
    <property type="match status" value="1"/>
</dbReference>
<evidence type="ECO:0000313" key="5">
    <source>
        <dbReference type="EMBL" id="ORX75938.1"/>
    </source>
</evidence>
<evidence type="ECO:0000313" key="6">
    <source>
        <dbReference type="Proteomes" id="UP000193944"/>
    </source>
</evidence>
<dbReference type="SUPFAM" id="SSF52540">
    <property type="entry name" value="P-loop containing nucleoside triphosphate hydrolases"/>
    <property type="match status" value="1"/>
</dbReference>
<dbReference type="EMBL" id="MCFG01000328">
    <property type="protein sequence ID" value="ORX75938.1"/>
    <property type="molecule type" value="Genomic_DNA"/>
</dbReference>
<keyword evidence="3" id="KW-0812">Transmembrane</keyword>
<evidence type="ECO:0000256" key="2">
    <source>
        <dbReference type="ARBA" id="ARBA00022840"/>
    </source>
</evidence>
<keyword evidence="3" id="KW-1133">Transmembrane helix</keyword>
<accession>A0A1Y1WRN8</accession>
<dbReference type="PANTHER" id="PTHR19229:SF250">
    <property type="entry name" value="ABC TRANSPORTER DOMAIN-CONTAINING PROTEIN-RELATED"/>
    <property type="match status" value="1"/>
</dbReference>
<reference evidence="5 6" key="1">
    <citation type="submission" date="2016-08" db="EMBL/GenBank/DDBJ databases">
        <title>A Parts List for Fungal Cellulosomes Revealed by Comparative Genomics.</title>
        <authorList>
            <consortium name="DOE Joint Genome Institute"/>
            <person name="Haitjema C.H."/>
            <person name="Gilmore S.P."/>
            <person name="Henske J.K."/>
            <person name="Solomon K.V."/>
            <person name="De Groot R."/>
            <person name="Kuo A."/>
            <person name="Mondo S.J."/>
            <person name="Salamov A.A."/>
            <person name="Labutti K."/>
            <person name="Zhao Z."/>
            <person name="Chiniquy J."/>
            <person name="Barry K."/>
            <person name="Brewer H.M."/>
            <person name="Purvine S.O."/>
            <person name="Wright A.T."/>
            <person name="Boxma B."/>
            <person name="Van Alen T."/>
            <person name="Hackstein J.H."/>
            <person name="Baker S.E."/>
            <person name="Grigoriev I.V."/>
            <person name="O'Malley M.A."/>
        </authorList>
    </citation>
    <scope>NUCLEOTIDE SEQUENCE [LARGE SCALE GENOMIC DNA]</scope>
    <source>
        <strain evidence="5 6">S4</strain>
    </source>
</reference>
<keyword evidence="6" id="KW-1185">Reference proteome</keyword>
<dbReference type="InterPro" id="IPR003959">
    <property type="entry name" value="ATPase_AAA_core"/>
</dbReference>
<dbReference type="AlphaFoldDB" id="A0A1Y1WRN8"/>
<dbReference type="InterPro" id="IPR003593">
    <property type="entry name" value="AAA+_ATPase"/>
</dbReference>
<reference evidence="5 6" key="2">
    <citation type="submission" date="2016-08" db="EMBL/GenBank/DDBJ databases">
        <title>Pervasive Adenine N6-methylation of Active Genes in Fungi.</title>
        <authorList>
            <consortium name="DOE Joint Genome Institute"/>
            <person name="Mondo S.J."/>
            <person name="Dannebaum R.O."/>
            <person name="Kuo R.C."/>
            <person name="Labutti K."/>
            <person name="Haridas S."/>
            <person name="Kuo A."/>
            <person name="Salamov A."/>
            <person name="Ahrendt S.R."/>
            <person name="Lipzen A."/>
            <person name="Sullivan W."/>
            <person name="Andreopoulos W.B."/>
            <person name="Clum A."/>
            <person name="Lindquist E."/>
            <person name="Daum C."/>
            <person name="Ramamoorthy G.K."/>
            <person name="Gryganskyi A."/>
            <person name="Culley D."/>
            <person name="Magnuson J.K."/>
            <person name="James T.Y."/>
            <person name="O'Malley M.A."/>
            <person name="Stajich J.E."/>
            <person name="Spatafora J.W."/>
            <person name="Visel A."/>
            <person name="Grigoriev I.V."/>
        </authorList>
    </citation>
    <scope>NUCLEOTIDE SEQUENCE [LARGE SCALE GENOMIC DNA]</scope>
    <source>
        <strain evidence="5 6">S4</strain>
    </source>
</reference>
<evidence type="ECO:0000256" key="3">
    <source>
        <dbReference type="SAM" id="Phobius"/>
    </source>
</evidence>
<dbReference type="GO" id="GO:0005524">
    <property type="term" value="F:ATP binding"/>
    <property type="evidence" value="ECO:0007669"/>
    <property type="project" value="UniProtKB-KW"/>
</dbReference>
<dbReference type="Pfam" id="PF13304">
    <property type="entry name" value="AAA_21"/>
    <property type="match status" value="1"/>
</dbReference>
<organism evidence="5 6">
    <name type="scientific">Anaeromyces robustus</name>
    <dbReference type="NCBI Taxonomy" id="1754192"/>
    <lineage>
        <taxon>Eukaryota</taxon>
        <taxon>Fungi</taxon>
        <taxon>Fungi incertae sedis</taxon>
        <taxon>Chytridiomycota</taxon>
        <taxon>Chytridiomycota incertae sedis</taxon>
        <taxon>Neocallimastigomycetes</taxon>
        <taxon>Neocallimastigales</taxon>
        <taxon>Neocallimastigaceae</taxon>
        <taxon>Anaeromyces</taxon>
    </lineage>
</organism>
<evidence type="ECO:0000259" key="4">
    <source>
        <dbReference type="PROSITE" id="PS50893"/>
    </source>
</evidence>
<name>A0A1Y1WRN8_9FUNG</name>
<feature type="transmembrane region" description="Helical" evidence="3">
    <location>
        <begin position="49"/>
        <end position="71"/>
    </location>
</feature>
<feature type="non-terminal residue" evidence="5">
    <location>
        <position position="325"/>
    </location>
</feature>
<dbReference type="OrthoDB" id="2102429at2759"/>
<dbReference type="Proteomes" id="UP000193944">
    <property type="component" value="Unassembled WGS sequence"/>
</dbReference>
<sequence length="325" mass="36653">MYLPDISKIKLICNFILSPLALLTLFSSLNEFEKLQLPTSFTSLLSNSSLRNCFLGLLVSLVIYFILALYLDNVLPQGNNYHRKWYFFITDLFHICRSRQAKLVDDDVGHKGNDDNPFIQQDPEGLKKTVTVKKISKTFKVKGQKIEILKGINFNAYGNEIFAILGHNGAGKTTLMNIMTGILSASHGEVYFDNVAITVDVDSILKEINLLGKKNTFPNKLSGGQKRKLCITLALLGSPKYVFLDEPTTGLDPYSRKNIWELLVKKKNNCTMFITTHYMDEADLLADRKMIISNGNITCLGSSLFLKNCFNMNYALDIYAKDSKD</sequence>
<dbReference type="SMART" id="SM00382">
    <property type="entry name" value="AAA"/>
    <property type="match status" value="1"/>
</dbReference>
<dbReference type="PANTHER" id="PTHR19229">
    <property type="entry name" value="ATP-BINDING CASSETTE TRANSPORTER SUBFAMILY A ABCA"/>
    <property type="match status" value="1"/>
</dbReference>
<feature type="transmembrane region" description="Helical" evidence="3">
    <location>
        <begin position="12"/>
        <end position="29"/>
    </location>
</feature>
<evidence type="ECO:0000256" key="1">
    <source>
        <dbReference type="ARBA" id="ARBA00022741"/>
    </source>
</evidence>
<keyword evidence="1" id="KW-0547">Nucleotide-binding</keyword>
<feature type="domain" description="ABC transporter" evidence="4">
    <location>
        <begin position="130"/>
        <end position="319"/>
    </location>
</feature>
<dbReference type="InterPro" id="IPR026082">
    <property type="entry name" value="ABCA"/>
</dbReference>